<dbReference type="STRING" id="71717.A0A4Y7TZQ1"/>
<keyword evidence="14" id="KW-0443">Lipid metabolism</keyword>
<keyword evidence="11" id="KW-0735">Signal-anchor</keyword>
<comment type="subcellular location">
    <subcellularLocation>
        <location evidence="3">Endosome</location>
        <location evidence="3">Multivesicular body membrane</location>
        <topology evidence="3">Single-pass type II membrane protein</topology>
    </subcellularLocation>
    <subcellularLocation>
        <location evidence="2">Prevacuolar compartment membrane</location>
        <topology evidence="2">Single-pass type II membrane protein</topology>
    </subcellularLocation>
</comment>
<evidence type="ECO:0000256" key="17">
    <source>
        <dbReference type="ARBA" id="ARBA00024663"/>
    </source>
</evidence>
<keyword evidence="9 21" id="KW-0378">Hydrolase</keyword>
<dbReference type="InterPro" id="IPR050805">
    <property type="entry name" value="ATG15_Lipase"/>
</dbReference>
<dbReference type="Pfam" id="PF01764">
    <property type="entry name" value="Lipase_3"/>
    <property type="match status" value="1"/>
</dbReference>
<feature type="region of interest" description="Disordered" evidence="19">
    <location>
        <begin position="293"/>
        <end position="323"/>
    </location>
</feature>
<comment type="catalytic activity">
    <reaction evidence="1">
        <text>a triacylglycerol + H2O = a diacylglycerol + a fatty acid + H(+)</text>
        <dbReference type="Rhea" id="RHEA:12044"/>
        <dbReference type="ChEBI" id="CHEBI:15377"/>
        <dbReference type="ChEBI" id="CHEBI:15378"/>
        <dbReference type="ChEBI" id="CHEBI:17855"/>
        <dbReference type="ChEBI" id="CHEBI:18035"/>
        <dbReference type="ChEBI" id="CHEBI:28868"/>
        <dbReference type="EC" id="3.1.1.3"/>
    </reaction>
</comment>
<evidence type="ECO:0000256" key="5">
    <source>
        <dbReference type="ARBA" id="ARBA00011137"/>
    </source>
</evidence>
<dbReference type="AlphaFoldDB" id="A0A4Y7TZQ1"/>
<keyword evidence="8" id="KW-0967">Endosome</keyword>
<comment type="subunit">
    <text evidence="5">Binds to both phosphatidylinositol (PI) and phosphatidylinositol 3,5-bisphosphate (PIP2).</text>
</comment>
<dbReference type="PANTHER" id="PTHR47175:SF2">
    <property type="entry name" value="LIPASE ATG15-RELATED"/>
    <property type="match status" value="1"/>
</dbReference>
<dbReference type="CDD" id="cd00519">
    <property type="entry name" value="Lipase_3"/>
    <property type="match status" value="1"/>
</dbReference>
<evidence type="ECO:0000256" key="2">
    <source>
        <dbReference type="ARBA" id="ARBA00004270"/>
    </source>
</evidence>
<evidence type="ECO:0000256" key="10">
    <source>
        <dbReference type="ARBA" id="ARBA00022963"/>
    </source>
</evidence>
<dbReference type="GO" id="GO:0034727">
    <property type="term" value="P:piecemeal microautophagy of the nucleus"/>
    <property type="evidence" value="ECO:0007669"/>
    <property type="project" value="TreeGrafter"/>
</dbReference>
<accession>A0A4Y7TZQ1</accession>
<comment type="caution">
    <text evidence="21">The sequence shown here is derived from an EMBL/GenBank/DDBJ whole genome shotgun (WGS) entry which is preliminary data.</text>
</comment>
<evidence type="ECO:0000256" key="13">
    <source>
        <dbReference type="ARBA" id="ARBA00023006"/>
    </source>
</evidence>
<feature type="region of interest" description="Disordered" evidence="19">
    <location>
        <begin position="337"/>
        <end position="371"/>
    </location>
</feature>
<keyword evidence="10" id="KW-0442">Lipid degradation</keyword>
<dbReference type="GO" id="GO:0032585">
    <property type="term" value="C:multivesicular body membrane"/>
    <property type="evidence" value="ECO:0007669"/>
    <property type="project" value="UniProtKB-SubCell"/>
</dbReference>
<evidence type="ECO:0000313" key="22">
    <source>
        <dbReference type="Proteomes" id="UP000298030"/>
    </source>
</evidence>
<evidence type="ECO:0000256" key="3">
    <source>
        <dbReference type="ARBA" id="ARBA00004343"/>
    </source>
</evidence>
<dbReference type="OrthoDB" id="58570at2759"/>
<dbReference type="SUPFAM" id="SSF53474">
    <property type="entry name" value="alpha/beta-Hydrolases"/>
    <property type="match status" value="1"/>
</dbReference>
<proteinExistence type="inferred from homology"/>
<keyword evidence="12" id="KW-1133">Transmembrane helix</keyword>
<evidence type="ECO:0000256" key="14">
    <source>
        <dbReference type="ARBA" id="ARBA00023098"/>
    </source>
</evidence>
<dbReference type="GO" id="GO:0004806">
    <property type="term" value="F:triacylglycerol lipase activity"/>
    <property type="evidence" value="ECO:0007669"/>
    <property type="project" value="UniProtKB-EC"/>
</dbReference>
<dbReference type="GO" id="GO:0006660">
    <property type="term" value="P:phosphatidylserine catabolic process"/>
    <property type="evidence" value="ECO:0007669"/>
    <property type="project" value="TreeGrafter"/>
</dbReference>
<evidence type="ECO:0000256" key="1">
    <source>
        <dbReference type="ARBA" id="ARBA00001024"/>
    </source>
</evidence>
<dbReference type="GO" id="GO:0004620">
    <property type="term" value="F:phospholipase activity"/>
    <property type="evidence" value="ECO:0007669"/>
    <property type="project" value="TreeGrafter"/>
</dbReference>
<evidence type="ECO:0000256" key="12">
    <source>
        <dbReference type="ARBA" id="ARBA00022989"/>
    </source>
</evidence>
<organism evidence="21 22">
    <name type="scientific">Coprinellus micaceus</name>
    <name type="common">Glistening ink-cap mushroom</name>
    <name type="synonym">Coprinus micaceus</name>
    <dbReference type="NCBI Taxonomy" id="71717"/>
    <lineage>
        <taxon>Eukaryota</taxon>
        <taxon>Fungi</taxon>
        <taxon>Dikarya</taxon>
        <taxon>Basidiomycota</taxon>
        <taxon>Agaricomycotina</taxon>
        <taxon>Agaricomycetes</taxon>
        <taxon>Agaricomycetidae</taxon>
        <taxon>Agaricales</taxon>
        <taxon>Agaricineae</taxon>
        <taxon>Psathyrellaceae</taxon>
        <taxon>Coprinellus</taxon>
    </lineage>
</organism>
<evidence type="ECO:0000256" key="8">
    <source>
        <dbReference type="ARBA" id="ARBA00022753"/>
    </source>
</evidence>
<evidence type="ECO:0000313" key="21">
    <source>
        <dbReference type="EMBL" id="TEB39650.1"/>
    </source>
</evidence>
<comment type="similarity">
    <text evidence="4">Belongs to the AB hydrolase superfamily. Lipase family.</text>
</comment>
<protein>
    <recommendedName>
        <fullName evidence="6">triacylglycerol lipase</fullName>
        <ecNumber evidence="6">3.1.1.3</ecNumber>
    </recommendedName>
    <alternativeName>
        <fullName evidence="18">Autophagy-related protein 15</fullName>
    </alternativeName>
</protein>
<evidence type="ECO:0000256" key="9">
    <source>
        <dbReference type="ARBA" id="ARBA00022801"/>
    </source>
</evidence>
<keyword evidence="16" id="KW-0325">Glycoprotein</keyword>
<dbReference type="InterPro" id="IPR002921">
    <property type="entry name" value="Fungal_lipase-type"/>
</dbReference>
<reference evidence="21 22" key="1">
    <citation type="journal article" date="2019" name="Nat. Ecol. Evol.">
        <title>Megaphylogeny resolves global patterns of mushroom evolution.</title>
        <authorList>
            <person name="Varga T."/>
            <person name="Krizsan K."/>
            <person name="Foldi C."/>
            <person name="Dima B."/>
            <person name="Sanchez-Garcia M."/>
            <person name="Sanchez-Ramirez S."/>
            <person name="Szollosi G.J."/>
            <person name="Szarkandi J.G."/>
            <person name="Papp V."/>
            <person name="Albert L."/>
            <person name="Andreopoulos W."/>
            <person name="Angelini C."/>
            <person name="Antonin V."/>
            <person name="Barry K.W."/>
            <person name="Bougher N.L."/>
            <person name="Buchanan P."/>
            <person name="Buyck B."/>
            <person name="Bense V."/>
            <person name="Catcheside P."/>
            <person name="Chovatia M."/>
            <person name="Cooper J."/>
            <person name="Damon W."/>
            <person name="Desjardin D."/>
            <person name="Finy P."/>
            <person name="Geml J."/>
            <person name="Haridas S."/>
            <person name="Hughes K."/>
            <person name="Justo A."/>
            <person name="Karasinski D."/>
            <person name="Kautmanova I."/>
            <person name="Kiss B."/>
            <person name="Kocsube S."/>
            <person name="Kotiranta H."/>
            <person name="LaButti K.M."/>
            <person name="Lechner B.E."/>
            <person name="Liimatainen K."/>
            <person name="Lipzen A."/>
            <person name="Lukacs Z."/>
            <person name="Mihaltcheva S."/>
            <person name="Morgado L.N."/>
            <person name="Niskanen T."/>
            <person name="Noordeloos M.E."/>
            <person name="Ohm R.A."/>
            <person name="Ortiz-Santana B."/>
            <person name="Ovrebo C."/>
            <person name="Racz N."/>
            <person name="Riley R."/>
            <person name="Savchenko A."/>
            <person name="Shiryaev A."/>
            <person name="Soop K."/>
            <person name="Spirin V."/>
            <person name="Szebenyi C."/>
            <person name="Tomsovsky M."/>
            <person name="Tulloss R.E."/>
            <person name="Uehling J."/>
            <person name="Grigoriev I.V."/>
            <person name="Vagvolgyi C."/>
            <person name="Papp T."/>
            <person name="Martin F.M."/>
            <person name="Miettinen O."/>
            <person name="Hibbett D.S."/>
            <person name="Nagy L.G."/>
        </authorList>
    </citation>
    <scope>NUCLEOTIDE SEQUENCE [LARGE SCALE GENOMIC DNA]</scope>
    <source>
        <strain evidence="21 22">FP101781</strain>
    </source>
</reference>
<comment type="function">
    <text evidence="17">Lipase which is essential for lysis of subvacuolar cytoplasm to vacuole targeted bodies and intravacuolar autophagic bodies. Involved in the lysis of intravacuolar multivesicular body (MVB) vesicles. The intravacuolar membrane disintegration by ATG15 is critical to life span extension.</text>
</comment>
<feature type="compositionally biased region" description="Acidic residues" evidence="19">
    <location>
        <begin position="293"/>
        <end position="316"/>
    </location>
</feature>
<evidence type="ECO:0000256" key="11">
    <source>
        <dbReference type="ARBA" id="ARBA00022968"/>
    </source>
</evidence>
<evidence type="ECO:0000259" key="20">
    <source>
        <dbReference type="Pfam" id="PF01764"/>
    </source>
</evidence>
<dbReference type="GO" id="GO:0005775">
    <property type="term" value="C:vacuolar lumen"/>
    <property type="evidence" value="ECO:0007669"/>
    <property type="project" value="TreeGrafter"/>
</dbReference>
<keyword evidence="15" id="KW-0472">Membrane</keyword>
<feature type="domain" description="Fungal lipase-type" evidence="20">
    <location>
        <begin position="74"/>
        <end position="149"/>
    </location>
</feature>
<dbReference type="GO" id="GO:0034496">
    <property type="term" value="P:multivesicular body membrane disassembly"/>
    <property type="evidence" value="ECO:0007669"/>
    <property type="project" value="TreeGrafter"/>
</dbReference>
<evidence type="ECO:0000256" key="19">
    <source>
        <dbReference type="SAM" id="MobiDB-lite"/>
    </source>
</evidence>
<keyword evidence="13" id="KW-0072">Autophagy</keyword>
<dbReference type="Gene3D" id="3.40.50.1820">
    <property type="entry name" value="alpha/beta hydrolase"/>
    <property type="match status" value="1"/>
</dbReference>
<evidence type="ECO:0000256" key="6">
    <source>
        <dbReference type="ARBA" id="ARBA00013279"/>
    </source>
</evidence>
<keyword evidence="22" id="KW-1185">Reference proteome</keyword>
<sequence length="399" mass="43873">MAGNAYALRGLPNWYDVDDAWNTSFPFGWEEGEGFRGHVFLSSDNNTIVLSIKGTTVQGPTSRLDKYNDNLLFSCCCARHAWVMRTVCDCFGSGWKCDDRCLSDALIQDSLFYSVGTKLIDDLIHIYPNANLWLVGHSLGGALASLLGATYGLPAIAFESPGERLAAQRLHLPMPPTEVPPPEEESISPALRSVLHRLPILEMFLGNPRVPRAPPPPPPHAASITHVYHTADPIPFGTCNGPYSICATGGYALETKCHLGKSIILDTVNRMKWLVDVRKHVIKQVVQLLDMPEEGEDGVDWGEEGGGDDDDDDDEPDPCKGGDWCLQQRVLSTLRGWDSVVPGGWGPGRGKKNKKKKGGDGDEKKPISNRVPKPIIESDCVDCFRWEFGSYKDELKAQS</sequence>
<dbReference type="Proteomes" id="UP000298030">
    <property type="component" value="Unassembled WGS sequence"/>
</dbReference>
<keyword evidence="7" id="KW-0812">Transmembrane</keyword>
<gene>
    <name evidence="21" type="ORF">FA13DRAFT_1723878</name>
</gene>
<dbReference type="EMBL" id="QPFP01000001">
    <property type="protein sequence ID" value="TEB39650.1"/>
    <property type="molecule type" value="Genomic_DNA"/>
</dbReference>
<dbReference type="EC" id="3.1.1.3" evidence="6"/>
<evidence type="ECO:0000256" key="7">
    <source>
        <dbReference type="ARBA" id="ARBA00022692"/>
    </source>
</evidence>
<evidence type="ECO:0000256" key="4">
    <source>
        <dbReference type="ARBA" id="ARBA00010701"/>
    </source>
</evidence>
<name>A0A4Y7TZQ1_COPMI</name>
<evidence type="ECO:0000256" key="18">
    <source>
        <dbReference type="ARBA" id="ARBA00029828"/>
    </source>
</evidence>
<dbReference type="GO" id="GO:0046461">
    <property type="term" value="P:neutral lipid catabolic process"/>
    <property type="evidence" value="ECO:0007669"/>
    <property type="project" value="TreeGrafter"/>
</dbReference>
<dbReference type="InterPro" id="IPR029058">
    <property type="entry name" value="AB_hydrolase_fold"/>
</dbReference>
<dbReference type="PANTHER" id="PTHR47175">
    <property type="entry name" value="LIPASE ATG15-RELATED"/>
    <property type="match status" value="1"/>
</dbReference>
<evidence type="ECO:0000256" key="15">
    <source>
        <dbReference type="ARBA" id="ARBA00023136"/>
    </source>
</evidence>
<evidence type="ECO:0000256" key="16">
    <source>
        <dbReference type="ARBA" id="ARBA00023180"/>
    </source>
</evidence>